<proteinExistence type="predicted"/>
<feature type="domain" description="DUF58" evidence="2">
    <location>
        <begin position="211"/>
        <end position="324"/>
    </location>
</feature>
<keyword evidence="1" id="KW-0472">Membrane</keyword>
<dbReference type="InterPro" id="IPR002881">
    <property type="entry name" value="DUF58"/>
</dbReference>
<dbReference type="Pfam" id="PF01882">
    <property type="entry name" value="DUF58"/>
    <property type="match status" value="1"/>
</dbReference>
<evidence type="ECO:0000259" key="2">
    <source>
        <dbReference type="Pfam" id="PF01882"/>
    </source>
</evidence>
<protein>
    <recommendedName>
        <fullName evidence="2">DUF58 domain-containing protein</fullName>
    </recommendedName>
</protein>
<name>A0A7L5AKU8_9MICO</name>
<keyword evidence="1" id="KW-0812">Transmembrane</keyword>
<sequence>MARLRPIRFSRSARLTPRGAALAAVGGASVIGAYTSGRPELLYLGCLTLLLPAVAVAFARFRRVGLTVARAFRPEPVGVGYPTVVELTIANGTQRPTPQVEWRDYRPWGSGGNESRVLPALAARGSRAATARLRYELIPPHRGEFPIGPLGARLADPFGLAKGEVAIGAVDWLVVTPVIRELPDTGLAILASDGASLLVRRSIGGEDDLSTREYRTGDAMRRVHWRATARHGELMVRQEEPRSHAEARIILDTRRSGYADHQSGRQGNEPESESFELAVSIAASIALHLARGGFAVEFVETGERHLPPVSPTDTFLRALATLELAGATGEYPVGSPLTSTRPDRAHGSVFAIVADADAATIERLAAQRTGFDLAVAFVVTWRDSRALETLRRAGWTCLPVALGDSIEDAWREVAELQGSRHGR</sequence>
<keyword evidence="4" id="KW-1185">Reference proteome</keyword>
<keyword evidence="1" id="KW-1133">Transmembrane helix</keyword>
<gene>
    <name evidence="3" type="ORF">BHD05_14685</name>
</gene>
<dbReference type="PANTHER" id="PTHR34351">
    <property type="entry name" value="SLR1927 PROTEIN-RELATED"/>
    <property type="match status" value="1"/>
</dbReference>
<evidence type="ECO:0000313" key="4">
    <source>
        <dbReference type="Proteomes" id="UP000464507"/>
    </source>
</evidence>
<reference evidence="3 4" key="1">
    <citation type="submission" date="2016-09" db="EMBL/GenBank/DDBJ databases">
        <title>Complete genome sequence of microbes from the polar regions.</title>
        <authorList>
            <person name="Liao L."/>
            <person name="Chen B."/>
        </authorList>
    </citation>
    <scope>NUCLEOTIDE SEQUENCE [LARGE SCALE GENOMIC DNA]</scope>
    <source>
        <strain evidence="3 4">ZS314</strain>
    </source>
</reference>
<dbReference type="RefSeq" id="WP_236966757.1">
    <property type="nucleotide sequence ID" value="NZ_CP017146.1"/>
</dbReference>
<dbReference type="Proteomes" id="UP000464507">
    <property type="component" value="Chromosome"/>
</dbReference>
<organism evidence="3 4">
    <name type="scientific">Marisediminicola antarctica</name>
    <dbReference type="NCBI Taxonomy" id="674079"/>
    <lineage>
        <taxon>Bacteria</taxon>
        <taxon>Bacillati</taxon>
        <taxon>Actinomycetota</taxon>
        <taxon>Actinomycetes</taxon>
        <taxon>Micrococcales</taxon>
        <taxon>Microbacteriaceae</taxon>
        <taxon>Marisediminicola</taxon>
    </lineage>
</organism>
<dbReference type="KEGG" id="mant:BHD05_14685"/>
<accession>A0A7L5AKU8</accession>
<dbReference type="AlphaFoldDB" id="A0A7L5AKU8"/>
<evidence type="ECO:0000313" key="3">
    <source>
        <dbReference type="EMBL" id="QHO70706.1"/>
    </source>
</evidence>
<evidence type="ECO:0000256" key="1">
    <source>
        <dbReference type="SAM" id="Phobius"/>
    </source>
</evidence>
<feature type="transmembrane region" description="Helical" evidence="1">
    <location>
        <begin position="42"/>
        <end position="61"/>
    </location>
</feature>
<dbReference type="PANTHER" id="PTHR34351:SF1">
    <property type="entry name" value="SLR1927 PROTEIN"/>
    <property type="match status" value="1"/>
</dbReference>
<dbReference type="EMBL" id="CP017146">
    <property type="protein sequence ID" value="QHO70706.1"/>
    <property type="molecule type" value="Genomic_DNA"/>
</dbReference>